<proteinExistence type="predicted"/>
<reference evidence="2" key="1">
    <citation type="journal article" date="2023" name="Int. J. Syst. Evol. Microbiol.">
        <title>Mesoterricola silvestris gen. nov., sp. nov., Mesoterricola sediminis sp. nov., Geothrix oryzae sp. nov., Geothrix edaphica sp. nov., Geothrix rubra sp. nov., and Geothrix limicola sp. nov., six novel members of Acidobacteriota isolated from soils.</title>
        <authorList>
            <person name="Itoh H."/>
            <person name="Sugisawa Y."/>
            <person name="Mise K."/>
            <person name="Xu Z."/>
            <person name="Kuniyasu M."/>
            <person name="Ushijima N."/>
            <person name="Kawano K."/>
            <person name="Kobayashi E."/>
            <person name="Shiratori Y."/>
            <person name="Masuda Y."/>
            <person name="Senoo K."/>
        </authorList>
    </citation>
    <scope>NUCLEOTIDE SEQUENCE [LARGE SCALE GENOMIC DNA]</scope>
    <source>
        <strain evidence="2">Red222</strain>
    </source>
</reference>
<evidence type="ECO:0000313" key="2">
    <source>
        <dbReference type="Proteomes" id="UP001242010"/>
    </source>
</evidence>
<evidence type="ECO:0000313" key="1">
    <source>
        <dbReference type="EMBL" id="BDU68260.1"/>
    </source>
</evidence>
<dbReference type="EMBL" id="AP027079">
    <property type="protein sequence ID" value="BDU68260.1"/>
    <property type="molecule type" value="Genomic_DNA"/>
</dbReference>
<name>A0ABM8DN05_9BACT</name>
<organism evidence="1 2">
    <name type="scientific">Geothrix oryzae</name>
    <dbReference type="NCBI Taxonomy" id="2927975"/>
    <lineage>
        <taxon>Bacteria</taxon>
        <taxon>Pseudomonadati</taxon>
        <taxon>Acidobacteriota</taxon>
        <taxon>Holophagae</taxon>
        <taxon>Holophagales</taxon>
        <taxon>Holophagaceae</taxon>
        <taxon>Geothrix</taxon>
    </lineage>
</organism>
<accession>A0ABM8DN05</accession>
<protein>
    <submittedName>
        <fullName evidence="1">Uncharacterized protein</fullName>
    </submittedName>
</protein>
<keyword evidence="2" id="KW-1185">Reference proteome</keyword>
<gene>
    <name evidence="1" type="ORF">GETHOR_03610</name>
</gene>
<sequence>MCLSETLTLPVSSSPFEFEEDMRLPEPPDPYAEAYWSIRHLIEGDLNWLEEEPRHEGNLLLRYFGNHVPRMKDVLEYRGLLRECLAAVPGRYVVLPMPDFTPSYGLDQAEEHDA</sequence>
<dbReference type="Proteomes" id="UP001242010">
    <property type="component" value="Chromosome"/>
</dbReference>